<evidence type="ECO:0000313" key="2">
    <source>
        <dbReference type="Proteomes" id="UP000073492"/>
    </source>
</evidence>
<dbReference type="EMBL" id="LFZO01000144">
    <property type="protein sequence ID" value="KXT12671.1"/>
    <property type="molecule type" value="Genomic_DNA"/>
</dbReference>
<accession>A0A139ID90</accession>
<name>A0A139ID90_9PEZI</name>
<keyword evidence="2" id="KW-1185">Reference proteome</keyword>
<proteinExistence type="predicted"/>
<evidence type="ECO:0000313" key="1">
    <source>
        <dbReference type="EMBL" id="KXT12671.1"/>
    </source>
</evidence>
<protein>
    <submittedName>
        <fullName evidence="1">Uncharacterized protein</fullName>
    </submittedName>
</protein>
<organism evidence="1 2">
    <name type="scientific">Pseudocercospora musae</name>
    <dbReference type="NCBI Taxonomy" id="113226"/>
    <lineage>
        <taxon>Eukaryota</taxon>
        <taxon>Fungi</taxon>
        <taxon>Dikarya</taxon>
        <taxon>Ascomycota</taxon>
        <taxon>Pezizomycotina</taxon>
        <taxon>Dothideomycetes</taxon>
        <taxon>Dothideomycetidae</taxon>
        <taxon>Mycosphaerellales</taxon>
        <taxon>Mycosphaerellaceae</taxon>
        <taxon>Pseudocercospora</taxon>
    </lineage>
</organism>
<sequence>MRTALFLEAKPYRGRTVRANVNDASEGRLLVTDVLPNTALFRGVYAKKDSHKLSKLNFKLNPGHSLPAGDRRLDMFLTQPPVRTMQASWNMYSLEHPTAKHEARLIKVNRDTEFWRTRGTPYPLRNDRGLRYRDVINFITSEAVDRLGEDFHIDRRRTFIYSKPGTGIVLPRVPD</sequence>
<dbReference type="OrthoDB" id="3647132at2759"/>
<reference evidence="1 2" key="1">
    <citation type="submission" date="2015-07" db="EMBL/GenBank/DDBJ databases">
        <title>Comparative genomics of the Sigatoka disease complex on banana suggests a link between parallel evolutionary changes in Pseudocercospora fijiensis and Pseudocercospora eumusae and increased virulence on the banana host.</title>
        <authorList>
            <person name="Chang T.-C."/>
            <person name="Salvucci A."/>
            <person name="Crous P.W."/>
            <person name="Stergiopoulos I."/>
        </authorList>
    </citation>
    <scope>NUCLEOTIDE SEQUENCE [LARGE SCALE GENOMIC DNA]</scope>
    <source>
        <strain evidence="1 2">CBS 116634</strain>
    </source>
</reference>
<dbReference type="Proteomes" id="UP000073492">
    <property type="component" value="Unassembled WGS sequence"/>
</dbReference>
<gene>
    <name evidence="1" type="ORF">AC579_4509</name>
</gene>
<dbReference type="AlphaFoldDB" id="A0A139ID90"/>
<comment type="caution">
    <text evidence="1">The sequence shown here is derived from an EMBL/GenBank/DDBJ whole genome shotgun (WGS) entry which is preliminary data.</text>
</comment>